<dbReference type="Pfam" id="PF01682">
    <property type="entry name" value="DB"/>
    <property type="match status" value="1"/>
</dbReference>
<name>A0A8S0ZBC6_ARCPL</name>
<dbReference type="EMBL" id="CADEBD010000287">
    <property type="protein sequence ID" value="CAB3230215.1"/>
    <property type="molecule type" value="Genomic_DNA"/>
</dbReference>
<dbReference type="Pfam" id="PF00041">
    <property type="entry name" value="fn3"/>
    <property type="match status" value="1"/>
</dbReference>
<dbReference type="InterPro" id="IPR007110">
    <property type="entry name" value="Ig-like_dom"/>
</dbReference>
<feature type="compositionally biased region" description="Low complexity" evidence="1">
    <location>
        <begin position="31"/>
        <end position="41"/>
    </location>
</feature>
<sequence length="407" mass="44270">MREISWCIALLALLVTTLADSTEDQLRNDSADSGSASTGSSQEEVEEPKAYMRTPAVGGVAVRAGEDALLTCVVLGGRGRPVLWRRAKDLQLLTAGGVRVTRDDRVNVLHDDAEEPLPGPGIAKGGDVWALVIKSVKTTDAGLYMCELNTEPPVRSFHRLTVISRGLTPPENNNVTDSYSAHVPTLSSMALSHNYTDCCIAGNVTKSCLGFCSIQTILEGTGQDPETCQPDFPAIVKCMADGRNHVPCCVQERVPDICQDVCRGEFTPVTDNIKTHYSCSSYMEKTLACIVEGIELLPSPPEEVEVEPLNEKQLNVTWAPPVENADSVIEYVVNVTTLRSFDAHLIDLSESSIKINDSVRSGMSTTYKVPSNRSFIVLSDLFPFTMYEVHVTSFNIHGSSLPSYGVR</sequence>
<dbReference type="InterPro" id="IPR037448">
    <property type="entry name" value="Zig-8"/>
</dbReference>
<proteinExistence type="predicted"/>
<dbReference type="Proteomes" id="UP000494256">
    <property type="component" value="Unassembled WGS sequence"/>
</dbReference>
<evidence type="ECO:0000256" key="1">
    <source>
        <dbReference type="SAM" id="MobiDB-lite"/>
    </source>
</evidence>
<feature type="domain" description="Ig-like" evidence="3">
    <location>
        <begin position="48"/>
        <end position="161"/>
    </location>
</feature>
<dbReference type="InterPro" id="IPR003961">
    <property type="entry name" value="FN3_dom"/>
</dbReference>
<dbReference type="Gene3D" id="2.60.40.10">
    <property type="entry name" value="Immunoglobulins"/>
    <property type="match status" value="2"/>
</dbReference>
<dbReference type="SMART" id="SM00060">
    <property type="entry name" value="FN3"/>
    <property type="match status" value="1"/>
</dbReference>
<dbReference type="OrthoDB" id="7380034at2759"/>
<comment type="caution">
    <text evidence="5">The sequence shown here is derived from an EMBL/GenBank/DDBJ whole genome shotgun (WGS) entry which is preliminary data.</text>
</comment>
<reference evidence="5 6" key="1">
    <citation type="submission" date="2020-04" db="EMBL/GenBank/DDBJ databases">
        <authorList>
            <person name="Wallbank WR R."/>
            <person name="Pardo Diaz C."/>
            <person name="Kozak K."/>
            <person name="Martin S."/>
            <person name="Jiggins C."/>
            <person name="Moest M."/>
            <person name="Warren A I."/>
            <person name="Byers J.R.P. K."/>
            <person name="Montejo-Kovacevich G."/>
            <person name="Yen C E."/>
        </authorList>
    </citation>
    <scope>NUCLEOTIDE SEQUENCE [LARGE SCALE GENOMIC DNA]</scope>
</reference>
<feature type="region of interest" description="Disordered" evidence="1">
    <location>
        <begin position="25"/>
        <end position="49"/>
    </location>
</feature>
<feature type="domain" description="Fibronectin type-III" evidence="4">
    <location>
        <begin position="300"/>
        <end position="407"/>
    </location>
</feature>
<dbReference type="InterPro" id="IPR036179">
    <property type="entry name" value="Ig-like_dom_sf"/>
</dbReference>
<dbReference type="PROSITE" id="PS50835">
    <property type="entry name" value="IG_LIKE"/>
    <property type="match status" value="1"/>
</dbReference>
<gene>
    <name evidence="5" type="ORF">APLA_LOCUS4456</name>
</gene>
<dbReference type="CDD" id="cd00063">
    <property type="entry name" value="FN3"/>
    <property type="match status" value="1"/>
</dbReference>
<dbReference type="PANTHER" id="PTHR23279">
    <property type="entry name" value="DEFECTIVE PROBOSCIS EXTENSION RESPONSE DPR -RELATED"/>
    <property type="match status" value="1"/>
</dbReference>
<dbReference type="InterPro" id="IPR036116">
    <property type="entry name" value="FN3_sf"/>
</dbReference>
<dbReference type="SUPFAM" id="SSF49265">
    <property type="entry name" value="Fibronectin type III"/>
    <property type="match status" value="1"/>
</dbReference>
<dbReference type="InterPro" id="IPR013783">
    <property type="entry name" value="Ig-like_fold"/>
</dbReference>
<protein>
    <submittedName>
        <fullName evidence="5">Uncharacterized protein</fullName>
    </submittedName>
</protein>
<keyword evidence="2" id="KW-0732">Signal</keyword>
<dbReference type="InterPro" id="IPR003599">
    <property type="entry name" value="Ig_sub"/>
</dbReference>
<dbReference type="GO" id="GO:0050808">
    <property type="term" value="P:synapse organization"/>
    <property type="evidence" value="ECO:0007669"/>
    <property type="project" value="TreeGrafter"/>
</dbReference>
<evidence type="ECO:0000313" key="6">
    <source>
        <dbReference type="Proteomes" id="UP000494256"/>
    </source>
</evidence>
<accession>A0A8S0ZBC6</accession>
<dbReference type="PANTHER" id="PTHR23279:SF36">
    <property type="entry name" value="DEFECTIVE PROBOSCIS EXTENSION RESPONSE 9, ISOFORM A"/>
    <property type="match status" value="1"/>
</dbReference>
<evidence type="ECO:0000259" key="4">
    <source>
        <dbReference type="PROSITE" id="PS50853"/>
    </source>
</evidence>
<dbReference type="SUPFAM" id="SSF48726">
    <property type="entry name" value="Immunoglobulin"/>
    <property type="match status" value="1"/>
</dbReference>
<evidence type="ECO:0000256" key="2">
    <source>
        <dbReference type="SAM" id="SignalP"/>
    </source>
</evidence>
<dbReference type="SMART" id="SM00409">
    <property type="entry name" value="IG"/>
    <property type="match status" value="1"/>
</dbReference>
<dbReference type="PROSITE" id="PS50853">
    <property type="entry name" value="FN3"/>
    <property type="match status" value="1"/>
</dbReference>
<dbReference type="GO" id="GO:0032589">
    <property type="term" value="C:neuron projection membrane"/>
    <property type="evidence" value="ECO:0007669"/>
    <property type="project" value="TreeGrafter"/>
</dbReference>
<dbReference type="InterPro" id="IPR002602">
    <property type="entry name" value="DB"/>
</dbReference>
<feature type="signal peptide" evidence="2">
    <location>
        <begin position="1"/>
        <end position="19"/>
    </location>
</feature>
<feature type="chain" id="PRO_5035910654" evidence="2">
    <location>
        <begin position="20"/>
        <end position="407"/>
    </location>
</feature>
<organism evidence="5 6">
    <name type="scientific">Arctia plantaginis</name>
    <name type="common">Wood tiger moth</name>
    <name type="synonym">Phalaena plantaginis</name>
    <dbReference type="NCBI Taxonomy" id="874455"/>
    <lineage>
        <taxon>Eukaryota</taxon>
        <taxon>Metazoa</taxon>
        <taxon>Ecdysozoa</taxon>
        <taxon>Arthropoda</taxon>
        <taxon>Hexapoda</taxon>
        <taxon>Insecta</taxon>
        <taxon>Pterygota</taxon>
        <taxon>Neoptera</taxon>
        <taxon>Endopterygota</taxon>
        <taxon>Lepidoptera</taxon>
        <taxon>Glossata</taxon>
        <taxon>Ditrysia</taxon>
        <taxon>Noctuoidea</taxon>
        <taxon>Erebidae</taxon>
        <taxon>Arctiinae</taxon>
        <taxon>Arctia</taxon>
    </lineage>
</organism>
<evidence type="ECO:0000259" key="3">
    <source>
        <dbReference type="PROSITE" id="PS50835"/>
    </source>
</evidence>
<evidence type="ECO:0000313" key="5">
    <source>
        <dbReference type="EMBL" id="CAB3230215.1"/>
    </source>
</evidence>
<dbReference type="AlphaFoldDB" id="A0A8S0ZBC6"/>